<comment type="caution">
    <text evidence="1">The sequence shown here is derived from an EMBL/GenBank/DDBJ whole genome shotgun (WGS) entry which is preliminary data.</text>
</comment>
<sequence length="120" mass="13853">MKVYEMMKVEKTGMVKRHGNISLTNVEHVQEPLRDWHEGVTYYYLSGGYLHHDLLSTALVNHPSWRTNLLENSPEASIVTRGGRPLDRFPHVMRELSQIMWNAIPGVFASRVGLEPWPDK</sequence>
<name>A0A4Z1JRK9_9HELO</name>
<keyword evidence="2" id="KW-1185">Reference proteome</keyword>
<dbReference type="EMBL" id="PQXM01000164">
    <property type="protein sequence ID" value="TGO76258.1"/>
    <property type="molecule type" value="Genomic_DNA"/>
</dbReference>
<accession>A0A4Z1JRK9</accession>
<organism evidence="1 2">
    <name type="scientific">Botrytis elliptica</name>
    <dbReference type="NCBI Taxonomy" id="278938"/>
    <lineage>
        <taxon>Eukaryota</taxon>
        <taxon>Fungi</taxon>
        <taxon>Dikarya</taxon>
        <taxon>Ascomycota</taxon>
        <taxon>Pezizomycotina</taxon>
        <taxon>Leotiomycetes</taxon>
        <taxon>Helotiales</taxon>
        <taxon>Sclerotiniaceae</taxon>
        <taxon>Botrytis</taxon>
    </lineage>
</organism>
<protein>
    <submittedName>
        <fullName evidence="1">Uncharacterized protein</fullName>
    </submittedName>
</protein>
<evidence type="ECO:0000313" key="1">
    <source>
        <dbReference type="EMBL" id="TGO76258.1"/>
    </source>
</evidence>
<dbReference type="AlphaFoldDB" id="A0A4Z1JRK9"/>
<reference evidence="1 2" key="1">
    <citation type="submission" date="2017-12" db="EMBL/GenBank/DDBJ databases">
        <title>Comparative genomics of Botrytis spp.</title>
        <authorList>
            <person name="Valero-Jimenez C.A."/>
            <person name="Tapia P."/>
            <person name="Veloso J."/>
            <person name="Silva-Moreno E."/>
            <person name="Staats M."/>
            <person name="Valdes J.H."/>
            <person name="Van Kan J.A.L."/>
        </authorList>
    </citation>
    <scope>NUCLEOTIDE SEQUENCE [LARGE SCALE GENOMIC DNA]</scope>
    <source>
        <strain evidence="1 2">Be9601</strain>
    </source>
</reference>
<dbReference type="Proteomes" id="UP000297229">
    <property type="component" value="Unassembled WGS sequence"/>
</dbReference>
<evidence type="ECO:0000313" key="2">
    <source>
        <dbReference type="Proteomes" id="UP000297229"/>
    </source>
</evidence>
<gene>
    <name evidence="1" type="ORF">BELL_0165g00030</name>
</gene>
<proteinExistence type="predicted"/>